<protein>
    <submittedName>
        <fullName evidence="1">Uncharacterized protein</fullName>
    </submittedName>
</protein>
<dbReference type="AlphaFoldDB" id="A0A0A9D1Y4"/>
<dbReference type="EMBL" id="GBRH01217202">
    <property type="protein sequence ID" value="JAD80693.1"/>
    <property type="molecule type" value="Transcribed_RNA"/>
</dbReference>
<reference evidence="1" key="2">
    <citation type="journal article" date="2015" name="Data Brief">
        <title>Shoot transcriptome of the giant reed, Arundo donax.</title>
        <authorList>
            <person name="Barrero R.A."/>
            <person name="Guerrero F.D."/>
            <person name="Moolhuijzen P."/>
            <person name="Goolsby J.A."/>
            <person name="Tidwell J."/>
            <person name="Bellgard S.E."/>
            <person name="Bellgard M.I."/>
        </authorList>
    </citation>
    <scope>NUCLEOTIDE SEQUENCE</scope>
    <source>
        <tissue evidence="1">Shoot tissue taken approximately 20 cm above the soil surface</tissue>
    </source>
</reference>
<name>A0A0A9D1Y4_ARUDO</name>
<organism evidence="1">
    <name type="scientific">Arundo donax</name>
    <name type="common">Giant reed</name>
    <name type="synonym">Donax arundinaceus</name>
    <dbReference type="NCBI Taxonomy" id="35708"/>
    <lineage>
        <taxon>Eukaryota</taxon>
        <taxon>Viridiplantae</taxon>
        <taxon>Streptophyta</taxon>
        <taxon>Embryophyta</taxon>
        <taxon>Tracheophyta</taxon>
        <taxon>Spermatophyta</taxon>
        <taxon>Magnoliopsida</taxon>
        <taxon>Liliopsida</taxon>
        <taxon>Poales</taxon>
        <taxon>Poaceae</taxon>
        <taxon>PACMAD clade</taxon>
        <taxon>Arundinoideae</taxon>
        <taxon>Arundineae</taxon>
        <taxon>Arundo</taxon>
    </lineage>
</organism>
<proteinExistence type="predicted"/>
<sequence length="27" mass="3090">MTSVGNLFVFQKKKMDNLLIVFKVDSS</sequence>
<reference evidence="1" key="1">
    <citation type="submission" date="2014-09" db="EMBL/GenBank/DDBJ databases">
        <authorList>
            <person name="Magalhaes I.L.F."/>
            <person name="Oliveira U."/>
            <person name="Santos F.R."/>
            <person name="Vidigal T.H.D.A."/>
            <person name="Brescovit A.D."/>
            <person name="Santos A.J."/>
        </authorList>
    </citation>
    <scope>NUCLEOTIDE SEQUENCE</scope>
    <source>
        <tissue evidence="1">Shoot tissue taken approximately 20 cm above the soil surface</tissue>
    </source>
</reference>
<evidence type="ECO:0000313" key="1">
    <source>
        <dbReference type="EMBL" id="JAD80693.1"/>
    </source>
</evidence>
<accession>A0A0A9D1Y4</accession>